<evidence type="ECO:0000256" key="1">
    <source>
        <dbReference type="SAM" id="MobiDB-lite"/>
    </source>
</evidence>
<gene>
    <name evidence="2" type="ORF">CKAH01_16813</name>
</gene>
<evidence type="ECO:0000313" key="2">
    <source>
        <dbReference type="EMBL" id="KAK2758851.1"/>
    </source>
</evidence>
<evidence type="ECO:0000313" key="3">
    <source>
        <dbReference type="Proteomes" id="UP001281614"/>
    </source>
</evidence>
<feature type="compositionally biased region" description="Polar residues" evidence="1">
    <location>
        <begin position="207"/>
        <end position="216"/>
    </location>
</feature>
<name>A0AAD9YG95_COLKA</name>
<reference evidence="2" key="1">
    <citation type="submission" date="2023-02" db="EMBL/GenBank/DDBJ databases">
        <title>Colletotrichum kahawae CIFC_Que2 genome sequencing and assembly.</title>
        <authorList>
            <person name="Baroncelli R."/>
        </authorList>
    </citation>
    <scope>NUCLEOTIDE SEQUENCE</scope>
    <source>
        <strain evidence="2">CIFC_Que2</strain>
    </source>
</reference>
<feature type="compositionally biased region" description="Polar residues" evidence="1">
    <location>
        <begin position="12"/>
        <end position="25"/>
    </location>
</feature>
<protein>
    <submittedName>
        <fullName evidence="2">Uncharacterized protein</fullName>
    </submittedName>
</protein>
<feature type="compositionally biased region" description="Polar residues" evidence="1">
    <location>
        <begin position="149"/>
        <end position="170"/>
    </location>
</feature>
<dbReference type="Proteomes" id="UP001281614">
    <property type="component" value="Unassembled WGS sequence"/>
</dbReference>
<feature type="compositionally biased region" description="Polar residues" evidence="1">
    <location>
        <begin position="51"/>
        <end position="61"/>
    </location>
</feature>
<dbReference type="AlphaFoldDB" id="A0AAD9YG95"/>
<feature type="region of interest" description="Disordered" evidence="1">
    <location>
        <begin position="44"/>
        <end position="216"/>
    </location>
</feature>
<organism evidence="2 3">
    <name type="scientific">Colletotrichum kahawae</name>
    <name type="common">Coffee berry disease fungus</name>
    <dbReference type="NCBI Taxonomy" id="34407"/>
    <lineage>
        <taxon>Eukaryota</taxon>
        <taxon>Fungi</taxon>
        <taxon>Dikarya</taxon>
        <taxon>Ascomycota</taxon>
        <taxon>Pezizomycotina</taxon>
        <taxon>Sordariomycetes</taxon>
        <taxon>Hypocreomycetidae</taxon>
        <taxon>Glomerellales</taxon>
        <taxon>Glomerellaceae</taxon>
        <taxon>Colletotrichum</taxon>
        <taxon>Colletotrichum gloeosporioides species complex</taxon>
    </lineage>
</organism>
<keyword evidence="3" id="KW-1185">Reference proteome</keyword>
<feature type="compositionally biased region" description="Basic residues" evidence="1">
    <location>
        <begin position="68"/>
        <end position="77"/>
    </location>
</feature>
<feature type="compositionally biased region" description="Low complexity" evidence="1">
    <location>
        <begin position="103"/>
        <end position="112"/>
    </location>
</feature>
<feature type="region of interest" description="Disordered" evidence="1">
    <location>
        <begin position="1"/>
        <end position="29"/>
    </location>
</feature>
<accession>A0AAD9YG95</accession>
<proteinExistence type="predicted"/>
<sequence>MRKGNRPFSHVDPSSPSAQGTTTEALDSYNEELEKLEKNVKRLSAIRRQRNNAPASIAMQTHTERNAARKNRRKKRNTVNAEFVGESVVNSHRLPATEKSSRNSEPSSSATSPRKRAASPALEQRCTKRRRCSNQLDGQLIQGKKSLEGETNLNEEVTRQTAGIDSNPQTEDQDASFESALKGNTSDKEESTQEFTEEDFIRRKSGQTDFKQTGQL</sequence>
<comment type="caution">
    <text evidence="2">The sequence shown here is derived from an EMBL/GenBank/DDBJ whole genome shotgun (WGS) entry which is preliminary data.</text>
</comment>
<dbReference type="EMBL" id="VYYT01000188">
    <property type="protein sequence ID" value="KAK2758851.1"/>
    <property type="molecule type" value="Genomic_DNA"/>
</dbReference>